<feature type="domain" description="DUF6673" evidence="1">
    <location>
        <begin position="1"/>
        <end position="103"/>
    </location>
</feature>
<name>A0A8S5P9H6_9CAUD</name>
<organism evidence="2">
    <name type="scientific">Siphoviridae sp. ctsfh5</name>
    <dbReference type="NCBI Taxonomy" id="2825697"/>
    <lineage>
        <taxon>Viruses</taxon>
        <taxon>Duplodnaviria</taxon>
        <taxon>Heunggongvirae</taxon>
        <taxon>Uroviricota</taxon>
        <taxon>Caudoviricetes</taxon>
    </lineage>
</organism>
<reference evidence="2" key="1">
    <citation type="journal article" date="2021" name="Proc. Natl. Acad. Sci. U.S.A.">
        <title>A Catalog of Tens of Thousands of Viruses from Human Metagenomes Reveals Hidden Associations with Chronic Diseases.</title>
        <authorList>
            <person name="Tisza M.J."/>
            <person name="Buck C.B."/>
        </authorList>
    </citation>
    <scope>NUCLEOTIDE SEQUENCE</scope>
    <source>
        <strain evidence="2">Ctsfh5</strain>
    </source>
</reference>
<dbReference type="InterPro" id="IPR046655">
    <property type="entry name" value="DUF6673"/>
</dbReference>
<accession>A0A8S5P9H6</accession>
<protein>
    <submittedName>
        <fullName evidence="2">Tail assembly chaperone</fullName>
    </submittedName>
</protein>
<dbReference type="EMBL" id="BK015369">
    <property type="protein sequence ID" value="DAE03634.1"/>
    <property type="molecule type" value="Genomic_DNA"/>
</dbReference>
<sequence>MKINGVELEFELFDADSEELKNRYFQELEKMKTIKADMPDGTEREKSVYLCRKVKGLFDHVFGEGMGEEICGAGNNALLCMRAYRQLVHEQIRQQNEYEEILSSLR</sequence>
<dbReference type="Pfam" id="PF20378">
    <property type="entry name" value="DUF6673"/>
    <property type="match status" value="1"/>
</dbReference>
<evidence type="ECO:0000259" key="1">
    <source>
        <dbReference type="Pfam" id="PF20378"/>
    </source>
</evidence>
<evidence type="ECO:0000313" key="2">
    <source>
        <dbReference type="EMBL" id="DAE03634.1"/>
    </source>
</evidence>
<proteinExistence type="predicted"/>